<gene>
    <name evidence="2" type="ORF">GQ61_02270</name>
</gene>
<dbReference type="EMBL" id="CP008743">
    <property type="protein sequence ID" value="ARN84346.1"/>
    <property type="molecule type" value="Genomic_DNA"/>
</dbReference>
<keyword evidence="3" id="KW-1185">Reference proteome</keyword>
<accession>A0A1W6N3I5</accession>
<dbReference type="STRING" id="1414854.GQ61_02270"/>
<evidence type="ECO:0000313" key="3">
    <source>
        <dbReference type="Proteomes" id="UP000237351"/>
    </source>
</evidence>
<proteinExistence type="predicted"/>
<keyword evidence="1" id="KW-0732">Signal</keyword>
<dbReference type="Proteomes" id="UP000237351">
    <property type="component" value="Chromosome"/>
</dbReference>
<evidence type="ECO:0000256" key="1">
    <source>
        <dbReference type="SAM" id="SignalP"/>
    </source>
</evidence>
<organism evidence="2 3">
    <name type="scientific">Candidatus Nucleicultrix amoebiphila FS5</name>
    <dbReference type="NCBI Taxonomy" id="1414854"/>
    <lineage>
        <taxon>Bacteria</taxon>
        <taxon>Pseudomonadati</taxon>
        <taxon>Pseudomonadota</taxon>
        <taxon>Alphaproteobacteria</taxon>
        <taxon>Holosporales</taxon>
        <taxon>Candidatus Nucleicultricaceae</taxon>
        <taxon>Candidatus Nucleicultrix</taxon>
    </lineage>
</organism>
<dbReference type="RefSeq" id="WP_085783730.1">
    <property type="nucleotide sequence ID" value="NZ_CP008743.1"/>
</dbReference>
<dbReference type="AlphaFoldDB" id="A0A1W6N3I5"/>
<feature type="chain" id="PRO_5013252795" evidence="1">
    <location>
        <begin position="23"/>
        <end position="233"/>
    </location>
</feature>
<dbReference type="KEGG" id="naf:GQ61_02270"/>
<protein>
    <submittedName>
        <fullName evidence="2">Uncharacterized protein</fullName>
    </submittedName>
</protein>
<feature type="signal peptide" evidence="1">
    <location>
        <begin position="1"/>
        <end position="22"/>
    </location>
</feature>
<evidence type="ECO:0000313" key="2">
    <source>
        <dbReference type="EMBL" id="ARN84346.1"/>
    </source>
</evidence>
<sequence>MRCTKIFAFLGMVFLNLSGLKATDGKLPADVVAAIYDDTSVQGLATTVTRVGPGDLDVNIADIQTKVGPGAITTNVTTIQAEVGPGAIKPNIDILQQTFSQGARPLMGSRLLAELATDTQIEFDAVRGAAVLLNPGNAGGLLGVGALVDGTIAPAIPAIGGVGLAGDNIDDRARNLLRVIFRRITNSINGGGGALGDDGQVRANYIALLGGALTEDTVSLADVANFLLQVRFK</sequence>
<name>A0A1W6N3I5_9PROT</name>
<reference evidence="2 3" key="1">
    <citation type="submission" date="2014-06" db="EMBL/GenBank/DDBJ databases">
        <title>The genome of the endonuclear symbiont Nucleicultrix amoebiphila.</title>
        <authorList>
            <person name="Schulz F."/>
            <person name="Horn M."/>
        </authorList>
    </citation>
    <scope>NUCLEOTIDE SEQUENCE [LARGE SCALE GENOMIC DNA]</scope>
    <source>
        <strain evidence="2 3">FS5</strain>
    </source>
</reference>